<protein>
    <submittedName>
        <fullName evidence="7">Plastocyanin/azurin family copper-binding protein</fullName>
    </submittedName>
</protein>
<dbReference type="SUPFAM" id="SSF49503">
    <property type="entry name" value="Cupredoxins"/>
    <property type="match status" value="1"/>
</dbReference>
<dbReference type="PROSITE" id="PS51257">
    <property type="entry name" value="PROKAR_LIPOPROTEIN"/>
    <property type="match status" value="1"/>
</dbReference>
<evidence type="ECO:0000313" key="7">
    <source>
        <dbReference type="EMBL" id="MDN4480226.1"/>
    </source>
</evidence>
<evidence type="ECO:0000256" key="3">
    <source>
        <dbReference type="ARBA" id="ARBA00022982"/>
    </source>
</evidence>
<evidence type="ECO:0000313" key="8">
    <source>
        <dbReference type="Proteomes" id="UP001172708"/>
    </source>
</evidence>
<evidence type="ECO:0000256" key="5">
    <source>
        <dbReference type="SAM" id="SignalP"/>
    </source>
</evidence>
<gene>
    <name evidence="7" type="ORF">QQX02_04725</name>
</gene>
<dbReference type="PROSITE" id="PS00196">
    <property type="entry name" value="COPPER_BLUE"/>
    <property type="match status" value="1"/>
</dbReference>
<dbReference type="CDD" id="cd00920">
    <property type="entry name" value="Cupredoxin"/>
    <property type="match status" value="1"/>
</dbReference>
<evidence type="ECO:0000256" key="1">
    <source>
        <dbReference type="ARBA" id="ARBA00022448"/>
    </source>
</evidence>
<comment type="caution">
    <text evidence="7">The sequence shown here is derived from an EMBL/GenBank/DDBJ whole genome shotgun (WGS) entry which is preliminary data.</text>
</comment>
<accession>A0ABT8GH05</accession>
<feature type="chain" id="PRO_5046587899" evidence="5">
    <location>
        <begin position="28"/>
        <end position="148"/>
    </location>
</feature>
<evidence type="ECO:0000256" key="2">
    <source>
        <dbReference type="ARBA" id="ARBA00022723"/>
    </source>
</evidence>
<evidence type="ECO:0000259" key="6">
    <source>
        <dbReference type="Pfam" id="PF00127"/>
    </source>
</evidence>
<keyword evidence="5" id="KW-0732">Signal</keyword>
<evidence type="ECO:0000256" key="4">
    <source>
        <dbReference type="ARBA" id="ARBA00023008"/>
    </source>
</evidence>
<dbReference type="InterPro" id="IPR008972">
    <property type="entry name" value="Cupredoxin"/>
</dbReference>
<dbReference type="Proteomes" id="UP001172708">
    <property type="component" value="Unassembled WGS sequence"/>
</dbReference>
<keyword evidence="2" id="KW-0479">Metal-binding</keyword>
<sequence length="148" mass="15043">MSDSRLSPRILRGALAALLAVSLSACGSSGGGEVVDLGTGSTGSPAPIPASGEPTEGQAIIVPTFAFEYGYQMIAPTAAGTYTFELTNDGDMEHDLVIEGEGVSGGTEIVGPGESDSFTVELEPGTYTVYCSVGTHRSQGMEVTFTVG</sequence>
<dbReference type="Gene3D" id="2.60.40.420">
    <property type="entry name" value="Cupredoxins - blue copper proteins"/>
    <property type="match status" value="1"/>
</dbReference>
<keyword evidence="1" id="KW-0813">Transport</keyword>
<feature type="signal peptide" evidence="5">
    <location>
        <begin position="1"/>
        <end position="27"/>
    </location>
</feature>
<dbReference type="EMBL" id="JAUHQA010000001">
    <property type="protein sequence ID" value="MDN4480226.1"/>
    <property type="molecule type" value="Genomic_DNA"/>
</dbReference>
<dbReference type="Pfam" id="PF00127">
    <property type="entry name" value="Copper-bind"/>
    <property type="match status" value="1"/>
</dbReference>
<keyword evidence="4" id="KW-0186">Copper</keyword>
<keyword evidence="3" id="KW-0249">Electron transport</keyword>
<feature type="domain" description="Blue (type 1) copper" evidence="6">
    <location>
        <begin position="106"/>
        <end position="147"/>
    </location>
</feature>
<organism evidence="7 8">
    <name type="scientific">Demequina muriae</name>
    <dbReference type="NCBI Taxonomy" id="3051664"/>
    <lineage>
        <taxon>Bacteria</taxon>
        <taxon>Bacillati</taxon>
        <taxon>Actinomycetota</taxon>
        <taxon>Actinomycetes</taxon>
        <taxon>Micrococcales</taxon>
        <taxon>Demequinaceae</taxon>
        <taxon>Demequina</taxon>
    </lineage>
</organism>
<reference evidence="7" key="1">
    <citation type="submission" date="2023-06" db="EMBL/GenBank/DDBJ databases">
        <title>Egi l300058.</title>
        <authorList>
            <person name="Gao L."/>
            <person name="Fang B.-Z."/>
            <person name="Li W.-J."/>
        </authorList>
    </citation>
    <scope>NUCLEOTIDE SEQUENCE</scope>
    <source>
        <strain evidence="7">EGI L300058</strain>
    </source>
</reference>
<keyword evidence="8" id="KW-1185">Reference proteome</keyword>
<dbReference type="InterPro" id="IPR033138">
    <property type="entry name" value="Cu_oxidase_CS"/>
</dbReference>
<name>A0ABT8GH05_9MICO</name>
<dbReference type="InterPro" id="IPR028871">
    <property type="entry name" value="BlueCu_1_BS"/>
</dbReference>
<proteinExistence type="predicted"/>
<dbReference type="RefSeq" id="WP_301141583.1">
    <property type="nucleotide sequence ID" value="NZ_JAUHQA010000001.1"/>
</dbReference>
<dbReference type="InterPro" id="IPR000923">
    <property type="entry name" value="BlueCu_1"/>
</dbReference>
<dbReference type="PROSITE" id="PS00079">
    <property type="entry name" value="MULTICOPPER_OXIDASE1"/>
    <property type="match status" value="1"/>
</dbReference>